<evidence type="ECO:0000313" key="3">
    <source>
        <dbReference type="Proteomes" id="UP000770661"/>
    </source>
</evidence>
<reference evidence="2" key="1">
    <citation type="submission" date="2020-07" db="EMBL/GenBank/DDBJ databases">
        <title>The High-quality genome of the commercially important snow crab, Chionoecetes opilio.</title>
        <authorList>
            <person name="Jeong J.-H."/>
            <person name="Ryu S."/>
        </authorList>
    </citation>
    <scope>NUCLEOTIDE SEQUENCE</scope>
    <source>
        <strain evidence="2">MADBK_172401_WGS</strain>
        <tissue evidence="2">Digestive gland</tissue>
    </source>
</reference>
<keyword evidence="1 2" id="KW-0812">Transmembrane</keyword>
<evidence type="ECO:0000256" key="1">
    <source>
        <dbReference type="SAM" id="Phobius"/>
    </source>
</evidence>
<feature type="transmembrane region" description="Helical" evidence="1">
    <location>
        <begin position="46"/>
        <end position="69"/>
    </location>
</feature>
<dbReference type="Proteomes" id="UP000770661">
    <property type="component" value="Unassembled WGS sequence"/>
</dbReference>
<protein>
    <submittedName>
        <fullName evidence="2">Transmembrane protein 203</fullName>
    </submittedName>
</protein>
<keyword evidence="1" id="KW-1133">Transmembrane helix</keyword>
<sequence>MFFSLRDLTSWLGVTVLEVFIWLTALLITLVLVVLRLEEVMTSVSWWLVLSPMFIADALNTYFCVIVFIRMYLDGALKQAALRALWSFSVLTLGFTFKFLLCRKLTESSHLEYSAVMSPVFVLLQLILIRACHLK</sequence>
<dbReference type="PANTHER" id="PTHR13568:SF9">
    <property type="entry name" value="TRANSMEMBRANE PROTEIN 203"/>
    <property type="match status" value="1"/>
</dbReference>
<feature type="transmembrane region" description="Helical" evidence="1">
    <location>
        <begin position="81"/>
        <end position="101"/>
    </location>
</feature>
<dbReference type="AlphaFoldDB" id="A0A8J5D675"/>
<dbReference type="PANTHER" id="PTHR13568">
    <property type="entry name" value="FAM11A, B PROTEIN"/>
    <property type="match status" value="1"/>
</dbReference>
<dbReference type="GO" id="GO:0006874">
    <property type="term" value="P:intracellular calcium ion homeostasis"/>
    <property type="evidence" value="ECO:0007669"/>
    <property type="project" value="TreeGrafter"/>
</dbReference>
<dbReference type="OrthoDB" id="6234541at2759"/>
<keyword evidence="3" id="KW-1185">Reference proteome</keyword>
<evidence type="ECO:0000313" key="2">
    <source>
        <dbReference type="EMBL" id="KAG0730485.1"/>
    </source>
</evidence>
<feature type="transmembrane region" description="Helical" evidence="1">
    <location>
        <begin position="12"/>
        <end position="34"/>
    </location>
</feature>
<name>A0A8J5D675_CHIOP</name>
<gene>
    <name evidence="2" type="primary">tmem203</name>
    <name evidence="2" type="ORF">GWK47_028190</name>
</gene>
<organism evidence="2 3">
    <name type="scientific">Chionoecetes opilio</name>
    <name type="common">Atlantic snow crab</name>
    <name type="synonym">Cancer opilio</name>
    <dbReference type="NCBI Taxonomy" id="41210"/>
    <lineage>
        <taxon>Eukaryota</taxon>
        <taxon>Metazoa</taxon>
        <taxon>Ecdysozoa</taxon>
        <taxon>Arthropoda</taxon>
        <taxon>Crustacea</taxon>
        <taxon>Multicrustacea</taxon>
        <taxon>Malacostraca</taxon>
        <taxon>Eumalacostraca</taxon>
        <taxon>Eucarida</taxon>
        <taxon>Decapoda</taxon>
        <taxon>Pleocyemata</taxon>
        <taxon>Brachyura</taxon>
        <taxon>Eubrachyura</taxon>
        <taxon>Majoidea</taxon>
        <taxon>Majidae</taxon>
        <taxon>Chionoecetes</taxon>
    </lineage>
</organism>
<dbReference type="InterPro" id="IPR019396">
    <property type="entry name" value="TM_Fragile-X-F-assoc"/>
</dbReference>
<dbReference type="GO" id="GO:0005783">
    <property type="term" value="C:endoplasmic reticulum"/>
    <property type="evidence" value="ECO:0007669"/>
    <property type="project" value="TreeGrafter"/>
</dbReference>
<proteinExistence type="predicted"/>
<keyword evidence="1" id="KW-0472">Membrane</keyword>
<dbReference type="EMBL" id="JACEEZ010000156">
    <property type="protein sequence ID" value="KAG0730485.1"/>
    <property type="molecule type" value="Genomic_DNA"/>
</dbReference>
<comment type="caution">
    <text evidence="2">The sequence shown here is derived from an EMBL/GenBank/DDBJ whole genome shotgun (WGS) entry which is preliminary data.</text>
</comment>
<accession>A0A8J5D675</accession>